<gene>
    <name evidence="3" type="primary">LOC108005378</name>
</gene>
<reference evidence="3" key="1">
    <citation type="submission" date="2025-08" db="UniProtKB">
        <authorList>
            <consortium name="RefSeq"/>
        </authorList>
    </citation>
    <scope>IDENTIFICATION</scope>
</reference>
<evidence type="ECO:0000313" key="3">
    <source>
        <dbReference type="RefSeq" id="XP_016924127.2"/>
    </source>
</evidence>
<sequence>MEHWIGGIIGLLCILQFIQGSRVKSTTYEVIGDEKTMDIVCEASEDKGNTPIREILDISGLSFEVADDLETLFYRGDIKMLMDLPSGPIGMQVDVFRWERSQWLPTPLSLKRESLCKALINPWELWYPIFKNIPEIEMICPPGKGHIYTLNNVSNHEFIKNMPHVDIAGDLKAVVHLSAGDLKTCVVLFFKVFKVSTN</sequence>
<dbReference type="AlphaFoldDB" id="A0AB39YYC1"/>
<dbReference type="Proteomes" id="UP001652628">
    <property type="component" value="Chromosome X"/>
</dbReference>
<organism evidence="2 3">
    <name type="scientific">Drosophila suzukii</name>
    <name type="common">Spotted-wing drosophila fruit fly</name>
    <dbReference type="NCBI Taxonomy" id="28584"/>
    <lineage>
        <taxon>Eukaryota</taxon>
        <taxon>Metazoa</taxon>
        <taxon>Ecdysozoa</taxon>
        <taxon>Arthropoda</taxon>
        <taxon>Hexapoda</taxon>
        <taxon>Insecta</taxon>
        <taxon>Pterygota</taxon>
        <taxon>Neoptera</taxon>
        <taxon>Endopterygota</taxon>
        <taxon>Diptera</taxon>
        <taxon>Brachycera</taxon>
        <taxon>Muscomorpha</taxon>
        <taxon>Ephydroidea</taxon>
        <taxon>Drosophilidae</taxon>
        <taxon>Drosophila</taxon>
        <taxon>Sophophora</taxon>
    </lineage>
</organism>
<dbReference type="SMART" id="SM00675">
    <property type="entry name" value="DM11"/>
    <property type="match status" value="1"/>
</dbReference>
<name>A0AB39YYC1_DROSZ</name>
<feature type="signal peptide" evidence="1">
    <location>
        <begin position="1"/>
        <end position="20"/>
    </location>
</feature>
<dbReference type="RefSeq" id="XP_016924127.2">
    <property type="nucleotide sequence ID" value="XM_017068638.4"/>
</dbReference>
<protein>
    <submittedName>
        <fullName evidence="3">Uncharacterized protein isoform X1</fullName>
    </submittedName>
</protein>
<dbReference type="InterPro" id="IPR006601">
    <property type="entry name" value="Uncharacterised_DM11_DROME"/>
</dbReference>
<keyword evidence="2" id="KW-1185">Reference proteome</keyword>
<keyword evidence="1" id="KW-0732">Signal</keyword>
<dbReference type="GeneID" id="108005378"/>
<proteinExistence type="predicted"/>
<accession>A0AB39YYC1</accession>
<evidence type="ECO:0000256" key="1">
    <source>
        <dbReference type="SAM" id="SignalP"/>
    </source>
</evidence>
<evidence type="ECO:0000313" key="2">
    <source>
        <dbReference type="Proteomes" id="UP001652628"/>
    </source>
</evidence>
<feature type="chain" id="PRO_5045546333" evidence="1">
    <location>
        <begin position="21"/>
        <end position="198"/>
    </location>
</feature>